<keyword evidence="4 8" id="KW-0547">Nucleotide-binding</keyword>
<name>A0A9D2GIR9_9FIRM</name>
<keyword evidence="2 8" id="KW-0813">Transport</keyword>
<dbReference type="InterPro" id="IPR046342">
    <property type="entry name" value="CBS_dom_sf"/>
</dbReference>
<dbReference type="Pfam" id="PF00571">
    <property type="entry name" value="CBS"/>
    <property type="match status" value="2"/>
</dbReference>
<proteinExistence type="inferred from homology"/>
<comment type="catalytic activity">
    <reaction evidence="8">
        <text>a quaternary ammonium(out) + ATP + H2O = a quaternary ammonium(in) + ADP + phosphate + H(+)</text>
        <dbReference type="Rhea" id="RHEA:11036"/>
        <dbReference type="ChEBI" id="CHEBI:15377"/>
        <dbReference type="ChEBI" id="CHEBI:15378"/>
        <dbReference type="ChEBI" id="CHEBI:30616"/>
        <dbReference type="ChEBI" id="CHEBI:35267"/>
        <dbReference type="ChEBI" id="CHEBI:43474"/>
        <dbReference type="ChEBI" id="CHEBI:456216"/>
    </reaction>
</comment>
<evidence type="ECO:0000256" key="6">
    <source>
        <dbReference type="ARBA" id="ARBA00023122"/>
    </source>
</evidence>
<protein>
    <recommendedName>
        <fullName evidence="8">Quaternary amine transport ATP-binding protein</fullName>
        <ecNumber evidence="8">7.6.2.9</ecNumber>
    </recommendedName>
</protein>
<comment type="subcellular location">
    <subcellularLocation>
        <location evidence="8">Cell inner membrane</location>
        <topology evidence="8">Peripheral membrane protein</topology>
    </subcellularLocation>
</comment>
<dbReference type="NCBIfam" id="TIGR01186">
    <property type="entry name" value="proV"/>
    <property type="match status" value="1"/>
</dbReference>
<gene>
    <name evidence="11" type="ORF">IAA17_05965</name>
</gene>
<dbReference type="EC" id="7.6.2.9" evidence="8"/>
<dbReference type="FunFam" id="3.40.50.300:FF:000425">
    <property type="entry name" value="Probable ABC transporter, ATP-binding subunit"/>
    <property type="match status" value="1"/>
</dbReference>
<feature type="domain" description="CBS" evidence="10">
    <location>
        <begin position="254"/>
        <end position="310"/>
    </location>
</feature>
<reference evidence="11" key="2">
    <citation type="submission" date="2021-04" db="EMBL/GenBank/DDBJ databases">
        <authorList>
            <person name="Gilroy R."/>
        </authorList>
    </citation>
    <scope>NUCLEOTIDE SEQUENCE</scope>
    <source>
        <strain evidence="11">ChiBcec1-1093</strain>
    </source>
</reference>
<keyword evidence="8" id="KW-1003">Cell membrane</keyword>
<dbReference type="Gene3D" id="3.10.580.10">
    <property type="entry name" value="CBS-domain"/>
    <property type="match status" value="1"/>
</dbReference>
<dbReference type="InterPro" id="IPR000644">
    <property type="entry name" value="CBS_dom"/>
</dbReference>
<dbReference type="InterPro" id="IPR017871">
    <property type="entry name" value="ABC_transporter-like_CS"/>
</dbReference>
<evidence type="ECO:0000256" key="5">
    <source>
        <dbReference type="ARBA" id="ARBA00022840"/>
    </source>
</evidence>
<dbReference type="AlphaFoldDB" id="A0A9D2GIR9"/>
<dbReference type="SMART" id="SM00116">
    <property type="entry name" value="CBS"/>
    <property type="match status" value="2"/>
</dbReference>
<dbReference type="Proteomes" id="UP000824101">
    <property type="component" value="Unassembled WGS sequence"/>
</dbReference>
<organism evidence="11 12">
    <name type="scientific">Candidatus Lachnoclostridium stercorigallinarum</name>
    <dbReference type="NCBI Taxonomy" id="2838634"/>
    <lineage>
        <taxon>Bacteria</taxon>
        <taxon>Bacillati</taxon>
        <taxon>Bacillota</taxon>
        <taxon>Clostridia</taxon>
        <taxon>Lachnospirales</taxon>
        <taxon>Lachnospiraceae</taxon>
    </lineage>
</organism>
<reference evidence="11" key="1">
    <citation type="journal article" date="2021" name="PeerJ">
        <title>Extensive microbial diversity within the chicken gut microbiome revealed by metagenomics and culture.</title>
        <authorList>
            <person name="Gilroy R."/>
            <person name="Ravi A."/>
            <person name="Getino M."/>
            <person name="Pursley I."/>
            <person name="Horton D.L."/>
            <person name="Alikhan N.F."/>
            <person name="Baker D."/>
            <person name="Gharbi K."/>
            <person name="Hall N."/>
            <person name="Watson M."/>
            <person name="Adriaenssens E.M."/>
            <person name="Foster-Nyarko E."/>
            <person name="Jarju S."/>
            <person name="Secka A."/>
            <person name="Antonio M."/>
            <person name="Oren A."/>
            <person name="Chaudhuri R.R."/>
            <person name="La Ragione R."/>
            <person name="Hildebrand F."/>
            <person name="Pallen M.J."/>
        </authorList>
    </citation>
    <scope>NUCLEOTIDE SEQUENCE</scope>
    <source>
        <strain evidence="11">ChiBcec1-1093</strain>
    </source>
</reference>
<comment type="subunit">
    <text evidence="8">The complex is probably composed of two ATP-binding proteins, two transmembrane proteins and a solute-binding protein.</text>
</comment>
<keyword evidence="8" id="KW-0997">Cell inner membrane</keyword>
<keyword evidence="8" id="KW-0472">Membrane</keyword>
<dbReference type="SUPFAM" id="SSF54631">
    <property type="entry name" value="CBS-domain pair"/>
    <property type="match status" value="1"/>
</dbReference>
<dbReference type="Gene3D" id="3.40.50.300">
    <property type="entry name" value="P-loop containing nucleotide triphosphate hydrolases"/>
    <property type="match status" value="1"/>
</dbReference>
<accession>A0A9D2GIR9</accession>
<evidence type="ECO:0000256" key="4">
    <source>
        <dbReference type="ARBA" id="ARBA00022741"/>
    </source>
</evidence>
<evidence type="ECO:0000256" key="2">
    <source>
        <dbReference type="ARBA" id="ARBA00022448"/>
    </source>
</evidence>
<dbReference type="EMBL" id="DXBC01000092">
    <property type="protein sequence ID" value="HIZ79316.1"/>
    <property type="molecule type" value="Genomic_DNA"/>
</dbReference>
<dbReference type="InterPro" id="IPR003439">
    <property type="entry name" value="ABC_transporter-like_ATP-bd"/>
</dbReference>
<dbReference type="PANTHER" id="PTHR43117:SF4">
    <property type="entry name" value="OSMOPROTECTANT IMPORT ATP-BINDING PROTEIN OSMV"/>
    <property type="match status" value="1"/>
</dbReference>
<dbReference type="GO" id="GO:0031460">
    <property type="term" value="P:glycine betaine transport"/>
    <property type="evidence" value="ECO:0007669"/>
    <property type="project" value="InterPro"/>
</dbReference>
<dbReference type="SUPFAM" id="SSF52540">
    <property type="entry name" value="P-loop containing nucleoside triphosphate hydrolases"/>
    <property type="match status" value="1"/>
</dbReference>
<evidence type="ECO:0000256" key="8">
    <source>
        <dbReference type="RuleBase" id="RU369116"/>
    </source>
</evidence>
<dbReference type="InterPro" id="IPR005892">
    <property type="entry name" value="Gly-betaine_transp_ATP-bd"/>
</dbReference>
<comment type="caution">
    <text evidence="11">The sequence shown here is derived from an EMBL/GenBank/DDBJ whole genome shotgun (WGS) entry which is preliminary data.</text>
</comment>
<dbReference type="InterPro" id="IPR003593">
    <property type="entry name" value="AAA+_ATPase"/>
</dbReference>
<dbReference type="InterPro" id="IPR027417">
    <property type="entry name" value="P-loop_NTPase"/>
</dbReference>
<evidence type="ECO:0000313" key="12">
    <source>
        <dbReference type="Proteomes" id="UP000824101"/>
    </source>
</evidence>
<keyword evidence="3" id="KW-0677">Repeat</keyword>
<evidence type="ECO:0000259" key="10">
    <source>
        <dbReference type="PROSITE" id="PS51371"/>
    </source>
</evidence>
<dbReference type="SMART" id="SM00382">
    <property type="entry name" value="AAA"/>
    <property type="match status" value="1"/>
</dbReference>
<dbReference type="PANTHER" id="PTHR43117">
    <property type="entry name" value="OSMOPROTECTANT IMPORT ATP-BINDING PROTEIN OSMV"/>
    <property type="match status" value="1"/>
</dbReference>
<evidence type="ECO:0000259" key="9">
    <source>
        <dbReference type="PROSITE" id="PS50893"/>
    </source>
</evidence>
<dbReference type="GO" id="GO:0005886">
    <property type="term" value="C:plasma membrane"/>
    <property type="evidence" value="ECO:0007669"/>
    <property type="project" value="UniProtKB-SubCell"/>
</dbReference>
<dbReference type="PROSITE" id="PS50893">
    <property type="entry name" value="ABC_TRANSPORTER_2"/>
    <property type="match status" value="1"/>
</dbReference>
<dbReference type="PROSITE" id="PS51371">
    <property type="entry name" value="CBS"/>
    <property type="match status" value="2"/>
</dbReference>
<evidence type="ECO:0000313" key="11">
    <source>
        <dbReference type="EMBL" id="HIZ79316.1"/>
    </source>
</evidence>
<evidence type="ECO:0000256" key="7">
    <source>
        <dbReference type="PROSITE-ProRule" id="PRU00703"/>
    </source>
</evidence>
<dbReference type="GO" id="GO:0006865">
    <property type="term" value="P:amino acid transport"/>
    <property type="evidence" value="ECO:0007669"/>
    <property type="project" value="UniProtKB-UniRule"/>
</dbReference>
<dbReference type="PROSITE" id="PS00211">
    <property type="entry name" value="ABC_TRANSPORTER_1"/>
    <property type="match status" value="1"/>
</dbReference>
<feature type="domain" description="ABC transporter" evidence="9">
    <location>
        <begin position="2"/>
        <end position="236"/>
    </location>
</feature>
<feature type="domain" description="CBS" evidence="10">
    <location>
        <begin position="314"/>
        <end position="371"/>
    </location>
</feature>
<dbReference type="GO" id="GO:0015418">
    <property type="term" value="F:ABC-type quaternary ammonium compound transporting activity"/>
    <property type="evidence" value="ECO:0007669"/>
    <property type="project" value="UniProtKB-EC"/>
</dbReference>
<sequence length="382" mass="43506">MIEFRNVTKSYKNNEVLRNINFTIYDGEIVVLVGPSGCGKTTTLKMINRLIDPTEGEILINGENIREKDPIALRRSMGYVIQQTGLFPHMTVRENIEVIPRLEKRPVSEISQNTQKLMKMVDLDPERFLDRYPIQLSGGQLQRIGVARAFATDPDIILMDEPFSALDPITRSGLQDALVKLQTRLKKTIVFVTHDMDEAVKIADRICIMYQGDILQYDKPEEILKNPAHGFVSEFVGKNRIWSNPEYIRADDIMITSPVTTEMGIPMFKCMEKMRLQKVNSLMVVDELGRLQGVVRAAHILRAPDREAPVEQVMVKPKFTAKPETSIIELLQLFRRYELSSVPVVDRENVLKGLVTNTSLVTALSNQYLDEDMISQLEEAEI</sequence>
<dbReference type="GO" id="GO:0005524">
    <property type="term" value="F:ATP binding"/>
    <property type="evidence" value="ECO:0007669"/>
    <property type="project" value="UniProtKB-UniRule"/>
</dbReference>
<dbReference type="Pfam" id="PF00005">
    <property type="entry name" value="ABC_tran"/>
    <property type="match status" value="1"/>
</dbReference>
<keyword evidence="6 7" id="KW-0129">CBS domain</keyword>
<keyword evidence="5 8" id="KW-0067">ATP-binding</keyword>
<evidence type="ECO:0000256" key="3">
    <source>
        <dbReference type="ARBA" id="ARBA00022737"/>
    </source>
</evidence>
<dbReference type="GO" id="GO:0016887">
    <property type="term" value="F:ATP hydrolysis activity"/>
    <property type="evidence" value="ECO:0007669"/>
    <property type="project" value="UniProtKB-UniRule"/>
</dbReference>
<evidence type="ECO:0000256" key="1">
    <source>
        <dbReference type="ARBA" id="ARBA00005417"/>
    </source>
</evidence>
<comment type="similarity">
    <text evidence="1 8">Belongs to the ABC transporter superfamily.</text>
</comment>